<evidence type="ECO:0000259" key="10">
    <source>
        <dbReference type="PROSITE" id="PS50156"/>
    </source>
</evidence>
<dbReference type="Gene3D" id="3.30.70.1430">
    <property type="entry name" value="Multidrug efflux transporter AcrB pore domain"/>
    <property type="match status" value="2"/>
</dbReference>
<dbReference type="FunFam" id="1.20.1640.10:FF:000001">
    <property type="entry name" value="Efflux pump membrane transporter"/>
    <property type="match status" value="1"/>
</dbReference>
<protein>
    <recommendedName>
        <fullName evidence="9">Efflux pump membrane transporter</fullName>
    </recommendedName>
</protein>
<dbReference type="SUPFAM" id="SSF82693">
    <property type="entry name" value="Multidrug efflux transporter AcrB pore domain, PN1, PN2, PC1 and PC2 subdomains"/>
    <property type="match status" value="4"/>
</dbReference>
<evidence type="ECO:0000313" key="12">
    <source>
        <dbReference type="Proteomes" id="UP000243232"/>
    </source>
</evidence>
<evidence type="ECO:0000256" key="4">
    <source>
        <dbReference type="ARBA" id="ARBA00022475"/>
    </source>
</evidence>
<dbReference type="Gene3D" id="3.30.70.1440">
    <property type="entry name" value="Multidrug efflux transporter AcrB pore domain"/>
    <property type="match status" value="1"/>
</dbReference>
<evidence type="ECO:0000256" key="8">
    <source>
        <dbReference type="ARBA" id="ARBA00023136"/>
    </source>
</evidence>
<dbReference type="SUPFAM" id="SSF82714">
    <property type="entry name" value="Multidrug efflux transporter AcrB TolC docking domain, DN and DC subdomains"/>
    <property type="match status" value="2"/>
</dbReference>
<feature type="transmembrane region" description="Helical" evidence="9">
    <location>
        <begin position="368"/>
        <end position="392"/>
    </location>
</feature>
<dbReference type="Gene3D" id="1.20.1640.10">
    <property type="entry name" value="Multidrug efflux transporter AcrB transmembrane domain"/>
    <property type="match status" value="2"/>
</dbReference>
<feature type="transmembrane region" description="Helical" evidence="9">
    <location>
        <begin position="921"/>
        <end position="944"/>
    </location>
</feature>
<dbReference type="OrthoDB" id="9757904at2"/>
<dbReference type="PANTHER" id="PTHR32063">
    <property type="match status" value="1"/>
</dbReference>
<sequence>MAAFFIDRPIFAWVIAILIMLAGGLSISQLPLEQYPDIAPPTINISATYTGASAETIDNSVTQVIEQQMTGLDGLIYMSATSSSAGSAKLSLSFISGTDPDVAQMQVQNKLQQAESRLPAAVQSQGITVTKGGSDFLLIASLVSADPTISNTDIGDFIDSYLIDQVSRVNGVGEVRLLGSPYAMRIWMDPAKLQQYALQPGDISAALQAQNTEVSAGQLGALPAVAGQQLNATISARSKLQTVEQFQNIVLKSASDGSLVLLSDVATVELGSESYDVVATNNGRTSAAMGITLGTNANALDTGKAVKAKIAELEANFPSEMQLSTTYPYDTTPFVSLSIEEVVKALFEAIVLVVVIMYLFLQNWRATLIPAITVPVVLLGTFGVLALFGYSINTLTMFAMVLAIGLLVDDAIVVVENVERVMAEEQLSPLEATRKSMREISGALVGIALVLSAVFIPMAFFGGSTGMIYRQFSLTIVSAMVLSVLVAMSLSPALCATLLKPGHGSAPQRGFFAWFNRTFERNTTRYQSAVGRILQRQPRMLLLYAAILGVMVAGFMRLPGSFLPDEDQGILMAMYQLPVGATDQRTLAAADQYIDYMRAQPEVEMLISITGTGVSGNAQNAGRSFIKLKDWSLREGADESSAAIARRATMQLSSLRDARIFVMQPPAIRGLGQSSGFDLQLLDVGGLGHTALIAARDQFLALAAKSDKLIGVRNNGLDDTPELNVSIDDRKTGAYKLSTADINTTLGTAMGGSYINDFIYNGKIKKVYVQGEASSRMQPEQIDNWYVRNSDSQMVPFSAFASSSWRYGSPLLERYNGNPSVGLVGEPAAGVSSGEAMAEVERLIAQLPEGIGYAWSGLSYQERVSGSQAPLLYALSILFVFLCLAALYESWSVPFAVIMAVPLGILGAVLGSGLAGMANDVYFQVGLLTTVGLAAKNAILIVEFAKHLQEQGMGLVKATLQACRVRLRPILMTSLAFMFGVLPLALSSGAGAGGRQAIGTGVLGGMLGATVLGIFFVPLFFVLIRSLADRPATPTSGADA</sequence>
<dbReference type="Gene3D" id="3.30.2090.10">
    <property type="entry name" value="Multidrug efflux transporter AcrB TolC docking domain, DN and DC subdomains"/>
    <property type="match status" value="2"/>
</dbReference>
<comment type="subcellular location">
    <subcellularLocation>
        <location evidence="1 9">Cell inner membrane</location>
        <topology evidence="1 9">Multi-pass membrane protein</topology>
    </subcellularLocation>
</comment>
<dbReference type="InterPro" id="IPR004764">
    <property type="entry name" value="MdtF-like"/>
</dbReference>
<dbReference type="GO" id="GO:0005886">
    <property type="term" value="C:plasma membrane"/>
    <property type="evidence" value="ECO:0007669"/>
    <property type="project" value="UniProtKB-SubCell"/>
</dbReference>
<dbReference type="Gene3D" id="3.30.70.1320">
    <property type="entry name" value="Multidrug efflux transporter AcrB pore domain like"/>
    <property type="match status" value="1"/>
</dbReference>
<dbReference type="RefSeq" id="WP_090193311.1">
    <property type="nucleotide sequence ID" value="NZ_LT629785.1"/>
</dbReference>
<dbReference type="PANTHER" id="PTHR32063:SF32">
    <property type="entry name" value="AMINOGLYCOSIDE EFFLUX PUMP-RELATED"/>
    <property type="match status" value="1"/>
</dbReference>
<evidence type="ECO:0000256" key="9">
    <source>
        <dbReference type="RuleBase" id="RU364070"/>
    </source>
</evidence>
<keyword evidence="6 9" id="KW-0812">Transmembrane</keyword>
<feature type="transmembrane region" description="Helical" evidence="9">
    <location>
        <begin position="342"/>
        <end position="361"/>
    </location>
</feature>
<feature type="domain" description="SSD" evidence="10">
    <location>
        <begin position="372"/>
        <end position="497"/>
    </location>
</feature>
<evidence type="ECO:0000256" key="5">
    <source>
        <dbReference type="ARBA" id="ARBA00022519"/>
    </source>
</evidence>
<proteinExistence type="inferred from homology"/>
<dbReference type="NCBIfam" id="NF000282">
    <property type="entry name" value="RND_permease_1"/>
    <property type="match status" value="1"/>
</dbReference>
<dbReference type="InterPro" id="IPR027463">
    <property type="entry name" value="AcrB_DN_DC_subdom"/>
</dbReference>
<feature type="transmembrane region" description="Helical" evidence="9">
    <location>
        <begin position="440"/>
        <end position="460"/>
    </location>
</feature>
<dbReference type="GO" id="GO:0009636">
    <property type="term" value="P:response to toxic substance"/>
    <property type="evidence" value="ECO:0007669"/>
    <property type="project" value="UniProtKB-ARBA"/>
</dbReference>
<feature type="transmembrane region" description="Helical" evidence="9">
    <location>
        <begin position="965"/>
        <end position="986"/>
    </location>
</feature>
<dbReference type="PRINTS" id="PR00702">
    <property type="entry name" value="ACRIFLAVINRP"/>
</dbReference>
<dbReference type="EMBL" id="LT629785">
    <property type="protein sequence ID" value="SDT96484.1"/>
    <property type="molecule type" value="Genomic_DNA"/>
</dbReference>
<comment type="similarity">
    <text evidence="2 9">Belongs to the resistance-nodulation-cell division (RND) (TC 2.A.6) family.</text>
</comment>
<dbReference type="SUPFAM" id="SSF82866">
    <property type="entry name" value="Multidrug efflux transporter AcrB transmembrane domain"/>
    <property type="match status" value="2"/>
</dbReference>
<organism evidence="11 12">
    <name type="scientific">Pseudomonas pohangensis</name>
    <dbReference type="NCBI Taxonomy" id="364197"/>
    <lineage>
        <taxon>Bacteria</taxon>
        <taxon>Pseudomonadati</taxon>
        <taxon>Pseudomonadota</taxon>
        <taxon>Gammaproteobacteria</taxon>
        <taxon>Pseudomonadales</taxon>
        <taxon>Pseudomonadaceae</taxon>
        <taxon>Pseudomonas</taxon>
    </lineage>
</organism>
<keyword evidence="5 9" id="KW-0997">Cell inner membrane</keyword>
<dbReference type="FunFam" id="3.30.70.1430:FF:000001">
    <property type="entry name" value="Efflux pump membrane transporter"/>
    <property type="match status" value="1"/>
</dbReference>
<feature type="transmembrane region" description="Helical" evidence="9">
    <location>
        <begin position="998"/>
        <end position="1024"/>
    </location>
</feature>
<dbReference type="InterPro" id="IPR000731">
    <property type="entry name" value="SSD"/>
</dbReference>
<gene>
    <name evidence="11" type="ORF">SAMN05216296_0930</name>
</gene>
<comment type="caution">
    <text evidence="9">Lacks conserved residue(s) required for the propagation of feature annotation.</text>
</comment>
<feature type="transmembrane region" description="Helical" evidence="9">
    <location>
        <begin position="398"/>
        <end position="419"/>
    </location>
</feature>
<accession>A0A1H2EN59</accession>
<feature type="transmembrane region" description="Helical" evidence="9">
    <location>
        <begin position="541"/>
        <end position="558"/>
    </location>
</feature>
<evidence type="ECO:0000256" key="3">
    <source>
        <dbReference type="ARBA" id="ARBA00022448"/>
    </source>
</evidence>
<dbReference type="STRING" id="364197.SAMN05216296_0930"/>
<dbReference type="AlphaFoldDB" id="A0A1H2EN59"/>
<dbReference type="GO" id="GO:0015562">
    <property type="term" value="F:efflux transmembrane transporter activity"/>
    <property type="evidence" value="ECO:0007669"/>
    <property type="project" value="InterPro"/>
</dbReference>
<evidence type="ECO:0000256" key="1">
    <source>
        <dbReference type="ARBA" id="ARBA00004429"/>
    </source>
</evidence>
<keyword evidence="8 9" id="KW-0472">Membrane</keyword>
<evidence type="ECO:0000313" key="11">
    <source>
        <dbReference type="EMBL" id="SDT96484.1"/>
    </source>
</evidence>
<dbReference type="FunFam" id="3.30.2090.10:FF:000001">
    <property type="entry name" value="Efflux pump membrane transporter"/>
    <property type="match status" value="1"/>
</dbReference>
<dbReference type="Proteomes" id="UP000243232">
    <property type="component" value="Chromosome I"/>
</dbReference>
<dbReference type="NCBIfam" id="TIGR00915">
    <property type="entry name" value="2A0602"/>
    <property type="match status" value="1"/>
</dbReference>
<dbReference type="Pfam" id="PF00873">
    <property type="entry name" value="ACR_tran"/>
    <property type="match status" value="1"/>
</dbReference>
<dbReference type="PROSITE" id="PS50156">
    <property type="entry name" value="SSD"/>
    <property type="match status" value="1"/>
</dbReference>
<keyword evidence="3 9" id="KW-0813">Transport</keyword>
<name>A0A1H2EN59_9PSED</name>
<keyword evidence="4" id="KW-1003">Cell membrane</keyword>
<evidence type="ECO:0000256" key="7">
    <source>
        <dbReference type="ARBA" id="ARBA00022989"/>
    </source>
</evidence>
<reference evidence="12" key="1">
    <citation type="submission" date="2016-10" db="EMBL/GenBank/DDBJ databases">
        <authorList>
            <person name="Varghese N."/>
            <person name="Submissions S."/>
        </authorList>
    </citation>
    <scope>NUCLEOTIDE SEQUENCE [LARGE SCALE GENOMIC DNA]</scope>
    <source>
        <strain evidence="12">DSM 17875</strain>
    </source>
</reference>
<feature type="transmembrane region" description="Helical" evidence="9">
    <location>
        <begin position="871"/>
        <end position="888"/>
    </location>
</feature>
<evidence type="ECO:0000256" key="2">
    <source>
        <dbReference type="ARBA" id="ARBA00010942"/>
    </source>
</evidence>
<evidence type="ECO:0000256" key="6">
    <source>
        <dbReference type="ARBA" id="ARBA00022692"/>
    </source>
</evidence>
<keyword evidence="7 9" id="KW-1133">Transmembrane helix</keyword>
<dbReference type="InterPro" id="IPR001036">
    <property type="entry name" value="Acrflvin-R"/>
</dbReference>
<dbReference type="GO" id="GO:0042910">
    <property type="term" value="F:xenobiotic transmembrane transporter activity"/>
    <property type="evidence" value="ECO:0007669"/>
    <property type="project" value="TreeGrafter"/>
</dbReference>
<keyword evidence="12" id="KW-1185">Reference proteome</keyword>
<feature type="transmembrane region" description="Helical" evidence="9">
    <location>
        <begin position="472"/>
        <end position="499"/>
    </location>
</feature>
<feature type="transmembrane region" description="Helical" evidence="9">
    <location>
        <begin position="895"/>
        <end position="915"/>
    </location>
</feature>